<dbReference type="InterPro" id="IPR003740">
    <property type="entry name" value="YitT"/>
</dbReference>
<dbReference type="EMBL" id="PDYG01000135">
    <property type="protein sequence ID" value="PHU36255.1"/>
    <property type="molecule type" value="Genomic_DNA"/>
</dbReference>
<evidence type="ECO:0000259" key="7">
    <source>
        <dbReference type="Pfam" id="PF10035"/>
    </source>
</evidence>
<accession>A0A2G3DZE0</accession>
<organism evidence="8 9">
    <name type="scientific">Agathobacter ruminis</name>
    <dbReference type="NCBI Taxonomy" id="1712665"/>
    <lineage>
        <taxon>Bacteria</taxon>
        <taxon>Bacillati</taxon>
        <taxon>Bacillota</taxon>
        <taxon>Clostridia</taxon>
        <taxon>Lachnospirales</taxon>
        <taxon>Lachnospiraceae</taxon>
        <taxon>Agathobacter</taxon>
    </lineage>
</organism>
<dbReference type="CDD" id="cd16380">
    <property type="entry name" value="YitT_C"/>
    <property type="match status" value="1"/>
</dbReference>
<keyword evidence="2" id="KW-1003">Cell membrane</keyword>
<dbReference type="RefSeq" id="WP_099387038.1">
    <property type="nucleotide sequence ID" value="NZ_JANSWH010000040.1"/>
</dbReference>
<proteinExistence type="predicted"/>
<evidence type="ECO:0000256" key="3">
    <source>
        <dbReference type="ARBA" id="ARBA00022692"/>
    </source>
</evidence>
<evidence type="ECO:0000313" key="8">
    <source>
        <dbReference type="EMBL" id="PHU36255.1"/>
    </source>
</evidence>
<feature type="domain" description="DUF2179" evidence="7">
    <location>
        <begin position="240"/>
        <end position="294"/>
    </location>
</feature>
<protein>
    <submittedName>
        <fullName evidence="8">Membrane protein</fullName>
    </submittedName>
</protein>
<dbReference type="Gene3D" id="3.30.70.120">
    <property type="match status" value="1"/>
</dbReference>
<feature type="transmembrane region" description="Helical" evidence="6">
    <location>
        <begin position="12"/>
        <end position="34"/>
    </location>
</feature>
<dbReference type="Pfam" id="PF02588">
    <property type="entry name" value="YitT_membrane"/>
    <property type="match status" value="1"/>
</dbReference>
<feature type="transmembrane region" description="Helical" evidence="6">
    <location>
        <begin position="96"/>
        <end position="117"/>
    </location>
</feature>
<keyword evidence="4 6" id="KW-1133">Transmembrane helix</keyword>
<keyword evidence="3 6" id="KW-0812">Transmembrane</keyword>
<name>A0A2G3DZE0_9FIRM</name>
<dbReference type="PANTHER" id="PTHR33545">
    <property type="entry name" value="UPF0750 MEMBRANE PROTEIN YITT-RELATED"/>
    <property type="match status" value="1"/>
</dbReference>
<evidence type="ECO:0000256" key="4">
    <source>
        <dbReference type="ARBA" id="ARBA00022989"/>
    </source>
</evidence>
<sequence length="301" mass="33311">MGKIKSVIKKRHIWQFLLIFIGTGIMAFGIQTIYDPANLVTGGFSGLAIVIKYVTGPLLKDCPVAMFQNGIPLWFTNFALNIPVFIVAYFVLGKRFIGRTLFGTLMLSAWLYIIPVYDIPQNDLLIAAVFGGVFSGGGIGLVLRANATTGGTDMVSAIIHRKFIRHYNVAEIMQIIDGIVVIIGLLVFGIRPTLYAVIAIFVTTKTSDLILEGFKFSRGAFIISDHYEEISQMIFRDLDRGITGIHAKGMYTDSEKCMLYCVVAKKEIPTLKEIVAEVDKDAFVIVSDVREVLGEGFQDHQ</sequence>
<keyword evidence="5 6" id="KW-0472">Membrane</keyword>
<feature type="transmembrane region" description="Helical" evidence="6">
    <location>
        <begin position="124"/>
        <end position="143"/>
    </location>
</feature>
<comment type="subcellular location">
    <subcellularLocation>
        <location evidence="1">Cell membrane</location>
        <topology evidence="1">Multi-pass membrane protein</topology>
    </subcellularLocation>
</comment>
<dbReference type="Proteomes" id="UP000224563">
    <property type="component" value="Unassembled WGS sequence"/>
</dbReference>
<evidence type="ECO:0000256" key="1">
    <source>
        <dbReference type="ARBA" id="ARBA00004651"/>
    </source>
</evidence>
<dbReference type="PANTHER" id="PTHR33545:SF9">
    <property type="entry name" value="UPF0750 MEMBRANE PROTEIN YITE"/>
    <property type="match status" value="1"/>
</dbReference>
<reference evidence="8 9" key="2">
    <citation type="submission" date="2017-10" db="EMBL/GenBank/DDBJ databases">
        <authorList>
            <person name="Banno H."/>
            <person name="Chua N.-H."/>
        </authorList>
    </citation>
    <scope>NUCLEOTIDE SEQUENCE [LARGE SCALE GENOMIC DNA]</scope>
    <source>
        <strain evidence="8 9">JK623</strain>
    </source>
</reference>
<feature type="transmembrane region" description="Helical" evidence="6">
    <location>
        <begin position="71"/>
        <end position="90"/>
    </location>
</feature>
<keyword evidence="9" id="KW-1185">Reference proteome</keyword>
<dbReference type="InterPro" id="IPR019264">
    <property type="entry name" value="DUF2179"/>
</dbReference>
<reference evidence="8 9" key="1">
    <citation type="submission" date="2017-10" db="EMBL/GenBank/DDBJ databases">
        <title>Resolving the taxonomy of Roseburia spp., Eubacterium rectale and Agathobacter spp. through phylogenomic analysis.</title>
        <authorList>
            <person name="Sheridan P.O."/>
            <person name="Walker A.W."/>
            <person name="Duncan S.H."/>
            <person name="Scott K.P."/>
            <person name="Toole P.W.O."/>
            <person name="Luis P."/>
            <person name="Flint H.J."/>
        </authorList>
    </citation>
    <scope>NUCLEOTIDE SEQUENCE [LARGE SCALE GENOMIC DNA]</scope>
    <source>
        <strain evidence="8 9">JK623</strain>
    </source>
</reference>
<dbReference type="GO" id="GO:0005886">
    <property type="term" value="C:plasma membrane"/>
    <property type="evidence" value="ECO:0007669"/>
    <property type="project" value="UniProtKB-SubCell"/>
</dbReference>
<dbReference type="Pfam" id="PF10035">
    <property type="entry name" value="DUF2179"/>
    <property type="match status" value="1"/>
</dbReference>
<dbReference type="InterPro" id="IPR051461">
    <property type="entry name" value="UPF0750_membrane"/>
</dbReference>
<evidence type="ECO:0000313" key="9">
    <source>
        <dbReference type="Proteomes" id="UP000224563"/>
    </source>
</evidence>
<evidence type="ECO:0000256" key="6">
    <source>
        <dbReference type="SAM" id="Phobius"/>
    </source>
</evidence>
<evidence type="ECO:0000256" key="5">
    <source>
        <dbReference type="ARBA" id="ARBA00023136"/>
    </source>
</evidence>
<dbReference type="AlphaFoldDB" id="A0A2G3DZE0"/>
<dbReference type="InterPro" id="IPR015867">
    <property type="entry name" value="N-reg_PII/ATP_PRibTrfase_C"/>
</dbReference>
<comment type="caution">
    <text evidence="8">The sequence shown here is derived from an EMBL/GenBank/DDBJ whole genome shotgun (WGS) entry which is preliminary data.</text>
</comment>
<evidence type="ECO:0000256" key="2">
    <source>
        <dbReference type="ARBA" id="ARBA00022475"/>
    </source>
</evidence>
<dbReference type="PIRSF" id="PIRSF006483">
    <property type="entry name" value="Membrane_protein_YitT"/>
    <property type="match status" value="1"/>
</dbReference>
<gene>
    <name evidence="8" type="ORF">CSX02_13315</name>
</gene>